<dbReference type="EMBL" id="AP019769">
    <property type="protein sequence ID" value="BBL45694.1"/>
    <property type="molecule type" value="Genomic_DNA"/>
</dbReference>
<evidence type="ECO:0000313" key="2">
    <source>
        <dbReference type="Proteomes" id="UP001055553"/>
    </source>
</evidence>
<gene>
    <name evidence="1" type="ORF">MJ1_0541</name>
</gene>
<accession>A0A915T048</accession>
<reference evidence="2" key="1">
    <citation type="journal article" date="2022" name="Int. J. Syst. Evol. Microbiol.">
        <title>Nanobdella aerobiophila gen. nov., sp. nov., a thermoacidophilic, obligate ectosymbiotic archaeon, and proposal of Nanobdellaceae fam. nov., Nanobdellales ord. nov. and Nanobdellia class. nov.</title>
        <authorList>
            <person name="Kato S."/>
            <person name="Ogasawara A."/>
            <person name="Itoh T."/>
            <person name="Sakai H.D."/>
            <person name="Shimizu M."/>
            <person name="Yuki M."/>
            <person name="Kaneko M."/>
            <person name="Takashina T."/>
            <person name="Ohkuma M."/>
        </authorList>
    </citation>
    <scope>NUCLEOTIDE SEQUENCE [LARGE SCALE GENOMIC DNA]</scope>
    <source>
        <strain evidence="2">MJ1</strain>
    </source>
</reference>
<dbReference type="AlphaFoldDB" id="A0A915T048"/>
<evidence type="ECO:0000313" key="1">
    <source>
        <dbReference type="EMBL" id="BBL45694.1"/>
    </source>
</evidence>
<proteinExistence type="predicted"/>
<sequence>MNLLDPRFLKIVNYYVVPVDPKPYDPKYGIDGYKRGGNSVCIS</sequence>
<protein>
    <submittedName>
        <fullName evidence="1">Uncharacterized protein</fullName>
    </submittedName>
</protein>
<name>A0A915T048_9ARCH</name>
<keyword evidence="2" id="KW-1185">Reference proteome</keyword>
<dbReference type="Proteomes" id="UP001055553">
    <property type="component" value="Chromosome"/>
</dbReference>
<organism evidence="1 2">
    <name type="scientific">Nanobdella aerobiophila</name>
    <dbReference type="NCBI Taxonomy" id="2586965"/>
    <lineage>
        <taxon>Archaea</taxon>
        <taxon>Nanobdellota</taxon>
        <taxon>Nanobdellia</taxon>
        <taxon>Nanobdellales</taxon>
        <taxon>Nanobdellaceae</taxon>
        <taxon>Nanobdella</taxon>
    </lineage>
</organism>
<dbReference type="KEGG" id="naer:MJ1_0541"/>